<evidence type="ECO:0000256" key="2">
    <source>
        <dbReference type="SAM" id="MobiDB-lite"/>
    </source>
</evidence>
<sequence length="277" mass="29894">METSQSISGPMDPVSAAILVCPTETSSPMVEPSLMPNHSKDKELSVKEDDVASSDSGSLTQRAALIRDELLGNDSLEQESVHGSAPSSGTSDQGTTHSSLQDDSCEDKDDLEERLRNSSISQSLRHIALAYDEKSRELESLRTTLRAELDELTASQEALRCELETLKSEVEHKDELLCFSDRISCRLFNMMHAIRAQVEEAESLSPAIRSLSSSSTAATSDCGTPSTITTISDSEAPSAPSSESSDESDTTLAPSDVPTPFETLIKKIEAKYADQMS</sequence>
<organism evidence="3 4">
    <name type="scientific">Kalmanozyma brasiliensis (strain GHG001)</name>
    <name type="common">Yeast</name>
    <name type="synonym">Pseudozyma brasiliensis</name>
    <dbReference type="NCBI Taxonomy" id="1365824"/>
    <lineage>
        <taxon>Eukaryota</taxon>
        <taxon>Fungi</taxon>
        <taxon>Dikarya</taxon>
        <taxon>Basidiomycota</taxon>
        <taxon>Ustilaginomycotina</taxon>
        <taxon>Ustilaginomycetes</taxon>
        <taxon>Ustilaginales</taxon>
        <taxon>Ustilaginaceae</taxon>
        <taxon>Kalmanozyma</taxon>
    </lineage>
</organism>
<gene>
    <name evidence="3" type="ORF">PSEUBRA_SCAF10g05595</name>
</gene>
<keyword evidence="4" id="KW-1185">Reference proteome</keyword>
<feature type="region of interest" description="Disordered" evidence="2">
    <location>
        <begin position="214"/>
        <end position="260"/>
    </location>
</feature>
<dbReference type="HOGENOM" id="CLU_1058345_0_0_1"/>
<protein>
    <submittedName>
        <fullName evidence="3">Uncharacterized protein</fullName>
    </submittedName>
</protein>
<feature type="region of interest" description="Disordered" evidence="2">
    <location>
        <begin position="1"/>
        <end position="111"/>
    </location>
</feature>
<dbReference type="eggNOG" id="ENOG502RE2S">
    <property type="taxonomic scope" value="Eukaryota"/>
</dbReference>
<name>V5EGB7_KALBG</name>
<dbReference type="AlphaFoldDB" id="V5EGB7"/>
<evidence type="ECO:0000313" key="3">
    <source>
        <dbReference type="EMBL" id="EST09576.1"/>
    </source>
</evidence>
<feature type="compositionally biased region" description="Basic and acidic residues" evidence="2">
    <location>
        <begin position="38"/>
        <end position="50"/>
    </location>
</feature>
<dbReference type="OrthoDB" id="2556589at2759"/>
<dbReference type="EMBL" id="KI545852">
    <property type="protein sequence ID" value="EST09576.1"/>
    <property type="molecule type" value="Genomic_DNA"/>
</dbReference>
<dbReference type="Proteomes" id="UP000019377">
    <property type="component" value="Unassembled WGS sequence"/>
</dbReference>
<feature type="compositionally biased region" description="Polar residues" evidence="2">
    <location>
        <begin position="85"/>
        <end position="102"/>
    </location>
</feature>
<feature type="compositionally biased region" description="Polar residues" evidence="2">
    <location>
        <begin position="221"/>
        <end position="231"/>
    </location>
</feature>
<keyword evidence="1" id="KW-0175">Coiled coil</keyword>
<proteinExistence type="predicted"/>
<accession>V5EGB7</accession>
<feature type="compositionally biased region" description="Low complexity" evidence="2">
    <location>
        <begin position="232"/>
        <end position="243"/>
    </location>
</feature>
<reference evidence="4" key="1">
    <citation type="journal article" date="2013" name="Genome Announc.">
        <title>Draft genome sequence of Pseudozyma brasiliensis sp. nov. strain GHG001, a high producer of endo-1,4-xylanase isolated from an insect pest of sugarcane.</title>
        <authorList>
            <person name="Oliveira J.V.D.C."/>
            <person name="dos Santos R.A.C."/>
            <person name="Borges T.A."/>
            <person name="Riano-Pachon D.M."/>
            <person name="Goldman G.H."/>
        </authorList>
    </citation>
    <scope>NUCLEOTIDE SEQUENCE [LARGE SCALE GENOMIC DNA]</scope>
    <source>
        <strain evidence="4">GHG001</strain>
    </source>
</reference>
<evidence type="ECO:0000313" key="4">
    <source>
        <dbReference type="Proteomes" id="UP000019377"/>
    </source>
</evidence>
<feature type="coiled-coil region" evidence="1">
    <location>
        <begin position="131"/>
        <end position="176"/>
    </location>
</feature>
<evidence type="ECO:0000256" key="1">
    <source>
        <dbReference type="SAM" id="Coils"/>
    </source>
</evidence>